<evidence type="ECO:0000313" key="2">
    <source>
        <dbReference type="EMBL" id="QLG26742.1"/>
    </source>
</evidence>
<reference evidence="2 3" key="1">
    <citation type="submission" date="2020-07" db="EMBL/GenBank/DDBJ databases">
        <title>Gai3-2, isolated from salt lake.</title>
        <authorList>
            <person name="Cui H."/>
            <person name="Shi X."/>
        </authorList>
    </citation>
    <scope>NUCLEOTIDE SEQUENCE [LARGE SCALE GENOMIC DNA]</scope>
    <source>
        <strain evidence="2 3">Gai3-2</strain>
    </source>
</reference>
<gene>
    <name evidence="2" type="ORF">HUG10_03920</name>
</gene>
<dbReference type="OrthoDB" id="199191at2157"/>
<name>A0A7D5KLD7_9EURY</name>
<proteinExistence type="predicted"/>
<keyword evidence="3" id="KW-1185">Reference proteome</keyword>
<dbReference type="Pfam" id="PF26033">
    <property type="entry name" value="DUF8009"/>
    <property type="match status" value="1"/>
</dbReference>
<protein>
    <recommendedName>
        <fullName evidence="1">DUF8009 domain-containing protein</fullName>
    </recommendedName>
</protein>
<sequence>MAEAGTDPTVIESLAVTTEDVVAAVEASDRDRRDAVLRVTPPFSPRMRARLHVEGGEGTYEGPEPIHVEPRAFVSDDVPRFPGRGAERWRSSVRDALQKRVILDTCSGRLTVRVSYLG</sequence>
<evidence type="ECO:0000313" key="3">
    <source>
        <dbReference type="Proteomes" id="UP000509750"/>
    </source>
</evidence>
<organism evidence="2 3">
    <name type="scientific">Halorarum halophilum</name>
    <dbReference type="NCBI Taxonomy" id="2743090"/>
    <lineage>
        <taxon>Archaea</taxon>
        <taxon>Methanobacteriati</taxon>
        <taxon>Methanobacteriota</taxon>
        <taxon>Stenosarchaea group</taxon>
        <taxon>Halobacteria</taxon>
        <taxon>Halobacteriales</taxon>
        <taxon>Haloferacaceae</taxon>
        <taxon>Halorarum</taxon>
    </lineage>
</organism>
<accession>A0A7D5KLD7</accession>
<evidence type="ECO:0000259" key="1">
    <source>
        <dbReference type="Pfam" id="PF26033"/>
    </source>
</evidence>
<dbReference type="GeneID" id="56027951"/>
<dbReference type="EMBL" id="CP058529">
    <property type="protein sequence ID" value="QLG26742.1"/>
    <property type="molecule type" value="Genomic_DNA"/>
</dbReference>
<dbReference type="KEGG" id="halg:HUG10_03920"/>
<feature type="domain" description="DUF8009" evidence="1">
    <location>
        <begin position="3"/>
        <end position="84"/>
    </location>
</feature>
<dbReference type="AlphaFoldDB" id="A0A7D5KLD7"/>
<dbReference type="InterPro" id="IPR058322">
    <property type="entry name" value="DUF8009"/>
</dbReference>
<dbReference type="RefSeq" id="WP_179168317.1">
    <property type="nucleotide sequence ID" value="NZ_CP058529.1"/>
</dbReference>
<dbReference type="Proteomes" id="UP000509750">
    <property type="component" value="Chromosome"/>
</dbReference>